<evidence type="ECO:0000259" key="1">
    <source>
        <dbReference type="PROSITE" id="PS51352"/>
    </source>
</evidence>
<gene>
    <name evidence="2" type="ORF">SAMN05661086_00007</name>
</gene>
<dbReference type="InterPro" id="IPR013766">
    <property type="entry name" value="Thioredoxin_domain"/>
</dbReference>
<feature type="domain" description="Thioredoxin" evidence="1">
    <location>
        <begin position="55"/>
        <end position="196"/>
    </location>
</feature>
<dbReference type="GO" id="GO:0016853">
    <property type="term" value="F:isomerase activity"/>
    <property type="evidence" value="ECO:0007669"/>
    <property type="project" value="UniProtKB-KW"/>
</dbReference>
<dbReference type="CDD" id="cd02966">
    <property type="entry name" value="TlpA_like_family"/>
    <property type="match status" value="1"/>
</dbReference>
<dbReference type="PANTHER" id="PTHR42852:SF17">
    <property type="entry name" value="THIOREDOXIN-LIKE PROTEIN HI_1115"/>
    <property type="match status" value="1"/>
</dbReference>
<evidence type="ECO:0000313" key="2">
    <source>
        <dbReference type="EMBL" id="SFR54097.1"/>
    </source>
</evidence>
<dbReference type="OrthoDB" id="9809733at2"/>
<dbReference type="RefSeq" id="WP_092558649.1">
    <property type="nucleotide sequence ID" value="NZ_FOYZ01000001.1"/>
</dbReference>
<dbReference type="GO" id="GO:0016209">
    <property type="term" value="F:antioxidant activity"/>
    <property type="evidence" value="ECO:0007669"/>
    <property type="project" value="InterPro"/>
</dbReference>
<dbReference type="InterPro" id="IPR017937">
    <property type="entry name" value="Thioredoxin_CS"/>
</dbReference>
<dbReference type="PROSITE" id="PS51352">
    <property type="entry name" value="THIOREDOXIN_2"/>
    <property type="match status" value="1"/>
</dbReference>
<sequence>MKKYSKILIWIGAFILLVGGSSIGYQVLKERYGNQERLQVVEDEGTAATEGTEEETDEFAAPDFKVYDKDGQEVTLKSKVGKPIVLNFWASWCGPCKSEMPDFQKVYEELDVDVEFMMVNLTDGSRETKESALQHIEDNEYTFPVYFDIDQNAAYMYNVSSIPTTYFIDASGNLITYAQGMIEEEDLLKGIDLITEKSEIN</sequence>
<organism evidence="2 3">
    <name type="scientific">Anaeromicropila populeti</name>
    <dbReference type="NCBI Taxonomy" id="37658"/>
    <lineage>
        <taxon>Bacteria</taxon>
        <taxon>Bacillati</taxon>
        <taxon>Bacillota</taxon>
        <taxon>Clostridia</taxon>
        <taxon>Lachnospirales</taxon>
        <taxon>Lachnospiraceae</taxon>
        <taxon>Anaeromicropila</taxon>
    </lineage>
</organism>
<dbReference type="EMBL" id="FOYZ01000001">
    <property type="protein sequence ID" value="SFR54097.1"/>
    <property type="molecule type" value="Genomic_DNA"/>
</dbReference>
<dbReference type="PANTHER" id="PTHR42852">
    <property type="entry name" value="THIOL:DISULFIDE INTERCHANGE PROTEIN DSBE"/>
    <property type="match status" value="1"/>
</dbReference>
<dbReference type="Pfam" id="PF00578">
    <property type="entry name" value="AhpC-TSA"/>
    <property type="match status" value="1"/>
</dbReference>
<reference evidence="2 3" key="1">
    <citation type="submission" date="2016-10" db="EMBL/GenBank/DDBJ databases">
        <authorList>
            <person name="de Groot N.N."/>
        </authorList>
    </citation>
    <scope>NUCLEOTIDE SEQUENCE [LARGE SCALE GENOMIC DNA]</scope>
    <source>
        <strain evidence="2 3">743A</strain>
    </source>
</reference>
<dbReference type="STRING" id="37658.SAMN05661086_00007"/>
<accession>A0A1I6HII8</accession>
<dbReference type="InterPro" id="IPR000866">
    <property type="entry name" value="AhpC/TSA"/>
</dbReference>
<name>A0A1I6HII8_9FIRM</name>
<protein>
    <submittedName>
        <fullName evidence="2">Thiol-disulfide isomerase or thioredoxin</fullName>
    </submittedName>
</protein>
<keyword evidence="3" id="KW-1185">Reference proteome</keyword>
<dbReference type="PROSITE" id="PS00194">
    <property type="entry name" value="THIOREDOXIN_1"/>
    <property type="match status" value="1"/>
</dbReference>
<dbReference type="InterPro" id="IPR036249">
    <property type="entry name" value="Thioredoxin-like_sf"/>
</dbReference>
<dbReference type="SUPFAM" id="SSF52833">
    <property type="entry name" value="Thioredoxin-like"/>
    <property type="match status" value="1"/>
</dbReference>
<dbReference type="Gene3D" id="3.40.30.10">
    <property type="entry name" value="Glutaredoxin"/>
    <property type="match status" value="1"/>
</dbReference>
<evidence type="ECO:0000313" key="3">
    <source>
        <dbReference type="Proteomes" id="UP000199659"/>
    </source>
</evidence>
<dbReference type="AlphaFoldDB" id="A0A1I6HII8"/>
<dbReference type="GO" id="GO:0016491">
    <property type="term" value="F:oxidoreductase activity"/>
    <property type="evidence" value="ECO:0007669"/>
    <property type="project" value="InterPro"/>
</dbReference>
<dbReference type="InterPro" id="IPR050553">
    <property type="entry name" value="Thioredoxin_ResA/DsbE_sf"/>
</dbReference>
<dbReference type="Proteomes" id="UP000199659">
    <property type="component" value="Unassembled WGS sequence"/>
</dbReference>
<keyword evidence="2" id="KW-0413">Isomerase</keyword>
<proteinExistence type="predicted"/>